<dbReference type="NCBIfam" id="TIGR04398">
    <property type="entry name" value="SLAP_DUP"/>
    <property type="match status" value="2"/>
</dbReference>
<keyword evidence="2" id="KW-1185">Reference proteome</keyword>
<sequence length="301" mass="34362">MRSFFAKKDNNIRLEGSETSMTSEVFTDKLQDIEEGPMVETSLSIHPQWEISKEDQYSLQFLQLECENLEPNQLSIASITIDEKEGGGLDATVFFRQSMNKAIDLGETKLLLLDHMDNVLGRTTIDLTSLGRLPACSSRPWVVPFTKDELYVEDKPENGWKLVFQMNPSARQHTLDIEDHWQKKLQSENINHLHSLIARLEKPKAGEVNFSGLKASVKETGDVQVIILIRNGSNKTVHLEKFPLALEDANGDVLARAFFSPKQLTVKANTSKPWAFIFPKHILKKNQIHLNKWRVFRPKIK</sequence>
<reference evidence="1 2" key="1">
    <citation type="submission" date="2020-08" db="EMBL/GenBank/DDBJ databases">
        <title>Genomic Encyclopedia of Type Strains, Phase IV (KMG-IV): sequencing the most valuable type-strain genomes for metagenomic binning, comparative biology and taxonomic classification.</title>
        <authorList>
            <person name="Goeker M."/>
        </authorList>
    </citation>
    <scope>NUCLEOTIDE SEQUENCE [LARGE SCALE GENOMIC DNA]</scope>
    <source>
        <strain evidence="1 2">DSM 21769</strain>
    </source>
</reference>
<gene>
    <name evidence="1" type="ORF">HNR44_002369</name>
</gene>
<name>A0A841PT73_9BACL</name>
<organism evidence="1 2">
    <name type="scientific">Geomicrobium halophilum</name>
    <dbReference type="NCBI Taxonomy" id="549000"/>
    <lineage>
        <taxon>Bacteria</taxon>
        <taxon>Bacillati</taxon>
        <taxon>Bacillota</taxon>
        <taxon>Bacilli</taxon>
        <taxon>Bacillales</taxon>
        <taxon>Geomicrobium</taxon>
    </lineage>
</organism>
<evidence type="ECO:0000313" key="2">
    <source>
        <dbReference type="Proteomes" id="UP000568839"/>
    </source>
</evidence>
<accession>A0A841PT73</accession>
<protein>
    <submittedName>
        <fullName evidence="1">Accessory Sec system S-layer assembly protein</fullName>
    </submittedName>
</protein>
<dbReference type="InterPro" id="IPR030911">
    <property type="entry name" value="Sec_acc_SLAP"/>
</dbReference>
<dbReference type="AlphaFoldDB" id="A0A841PT73"/>
<dbReference type="Proteomes" id="UP000568839">
    <property type="component" value="Unassembled WGS sequence"/>
</dbReference>
<proteinExistence type="predicted"/>
<dbReference type="RefSeq" id="WP_184404437.1">
    <property type="nucleotide sequence ID" value="NZ_JACHHJ010000003.1"/>
</dbReference>
<evidence type="ECO:0000313" key="1">
    <source>
        <dbReference type="EMBL" id="MBB6450386.1"/>
    </source>
</evidence>
<dbReference type="InterPro" id="IPR030910">
    <property type="entry name" value="SLAP_dom"/>
</dbReference>
<dbReference type="EMBL" id="JACHHJ010000003">
    <property type="protein sequence ID" value="MBB6450386.1"/>
    <property type="molecule type" value="Genomic_DNA"/>
</dbReference>
<dbReference type="NCBIfam" id="TIGR04399">
    <property type="entry name" value="acc_Sec_SLAP"/>
    <property type="match status" value="1"/>
</dbReference>
<comment type="caution">
    <text evidence="1">The sequence shown here is derived from an EMBL/GenBank/DDBJ whole genome shotgun (WGS) entry which is preliminary data.</text>
</comment>